<dbReference type="PANTHER" id="PTHR35526:SF3">
    <property type="entry name" value="ANTI-SIGMA-F FACTOR RSBW"/>
    <property type="match status" value="1"/>
</dbReference>
<evidence type="ECO:0000313" key="3">
    <source>
        <dbReference type="EMBL" id="TJZ99533.1"/>
    </source>
</evidence>
<dbReference type="InterPro" id="IPR036890">
    <property type="entry name" value="HATPase_C_sf"/>
</dbReference>
<evidence type="ECO:0000259" key="2">
    <source>
        <dbReference type="Pfam" id="PF13581"/>
    </source>
</evidence>
<organism evidence="3 4">
    <name type="scientific">Actinacidiphila oryziradicis</name>
    <dbReference type="NCBI Taxonomy" id="2571141"/>
    <lineage>
        <taxon>Bacteria</taxon>
        <taxon>Bacillati</taxon>
        <taxon>Actinomycetota</taxon>
        <taxon>Actinomycetes</taxon>
        <taxon>Kitasatosporales</taxon>
        <taxon>Streptomycetaceae</taxon>
        <taxon>Actinacidiphila</taxon>
    </lineage>
</organism>
<dbReference type="InterPro" id="IPR003594">
    <property type="entry name" value="HATPase_dom"/>
</dbReference>
<dbReference type="CDD" id="cd16936">
    <property type="entry name" value="HATPase_RsbW-like"/>
    <property type="match status" value="1"/>
</dbReference>
<keyword evidence="3" id="KW-0067">ATP-binding</keyword>
<proteinExistence type="predicted"/>
<keyword evidence="1" id="KW-0808">Transferase</keyword>
<keyword evidence="1" id="KW-0723">Serine/threonine-protein kinase</keyword>
<reference evidence="3 4" key="1">
    <citation type="submission" date="2019-04" db="EMBL/GenBank/DDBJ databases">
        <title>Streptomyces oryziradicis sp. nov., a novel actinomycete isolated from rhizosphere soil of rice (Oryza sativa L.).</title>
        <authorList>
            <person name="Li C."/>
        </authorList>
    </citation>
    <scope>NUCLEOTIDE SEQUENCE [LARGE SCALE GENOMIC DNA]</scope>
    <source>
        <strain evidence="3 4">NEAU-C40</strain>
    </source>
</reference>
<accession>A0A4U0RTQ2</accession>
<evidence type="ECO:0000256" key="1">
    <source>
        <dbReference type="ARBA" id="ARBA00022527"/>
    </source>
</evidence>
<dbReference type="Proteomes" id="UP000305778">
    <property type="component" value="Unassembled WGS sequence"/>
</dbReference>
<dbReference type="SUPFAM" id="SSF55874">
    <property type="entry name" value="ATPase domain of HSP90 chaperone/DNA topoisomerase II/histidine kinase"/>
    <property type="match status" value="1"/>
</dbReference>
<dbReference type="GO" id="GO:0005524">
    <property type="term" value="F:ATP binding"/>
    <property type="evidence" value="ECO:0007669"/>
    <property type="project" value="UniProtKB-KW"/>
</dbReference>
<dbReference type="PANTHER" id="PTHR35526">
    <property type="entry name" value="ANTI-SIGMA-F FACTOR RSBW-RELATED"/>
    <property type="match status" value="1"/>
</dbReference>
<keyword evidence="1" id="KW-0418">Kinase</keyword>
<protein>
    <submittedName>
        <fullName evidence="3">ATP-binding protein</fullName>
    </submittedName>
</protein>
<dbReference type="Gene3D" id="3.30.565.10">
    <property type="entry name" value="Histidine kinase-like ATPase, C-terminal domain"/>
    <property type="match status" value="1"/>
</dbReference>
<dbReference type="AlphaFoldDB" id="A0A4U0RTQ2"/>
<dbReference type="Pfam" id="PF13581">
    <property type="entry name" value="HATPase_c_2"/>
    <property type="match status" value="1"/>
</dbReference>
<dbReference type="OrthoDB" id="3214274at2"/>
<keyword evidence="4" id="KW-1185">Reference proteome</keyword>
<keyword evidence="3" id="KW-0547">Nucleotide-binding</keyword>
<dbReference type="InterPro" id="IPR050267">
    <property type="entry name" value="Anti-sigma-factor_SerPK"/>
</dbReference>
<evidence type="ECO:0000313" key="4">
    <source>
        <dbReference type="Proteomes" id="UP000305778"/>
    </source>
</evidence>
<dbReference type="RefSeq" id="WP_136729891.1">
    <property type="nucleotide sequence ID" value="NZ_SUMC01000103.1"/>
</dbReference>
<comment type="caution">
    <text evidence="3">The sequence shown here is derived from an EMBL/GenBank/DDBJ whole genome shotgun (WGS) entry which is preliminary data.</text>
</comment>
<feature type="domain" description="Histidine kinase/HSP90-like ATPase" evidence="2">
    <location>
        <begin position="23"/>
        <end position="127"/>
    </location>
</feature>
<name>A0A4U0RTQ2_9ACTN</name>
<dbReference type="EMBL" id="SUMC01000103">
    <property type="protein sequence ID" value="TJZ99533.1"/>
    <property type="molecule type" value="Genomic_DNA"/>
</dbReference>
<sequence length="160" mass="17667">MDNVFPNASGPDEFWSYTLQLPRQERAVRIARMTLRAVLESYGMWSGLGDRAELLVSELVTNAVRYSDGPAWLRLRNLENRLRIGVLDTNPAIPPLFGNRDNPQAPPACRADAARGRGLLLVLHCADNWGGYVLGEELFGTRGKLLWVEIVHQGATGVAA</sequence>
<dbReference type="GO" id="GO:0004674">
    <property type="term" value="F:protein serine/threonine kinase activity"/>
    <property type="evidence" value="ECO:0007669"/>
    <property type="project" value="UniProtKB-KW"/>
</dbReference>
<gene>
    <name evidence="3" type="ORF">FCI23_45380</name>
</gene>